<dbReference type="OrthoDB" id="286404at2"/>
<dbReference type="SUPFAM" id="SSF51735">
    <property type="entry name" value="NAD(P)-binding Rossmann-fold domains"/>
    <property type="match status" value="1"/>
</dbReference>
<dbReference type="NCBIfam" id="NF005711">
    <property type="entry name" value="PRK07523.1"/>
    <property type="match status" value="1"/>
</dbReference>
<comment type="caution">
    <text evidence="2">The sequence shown here is derived from an EMBL/GenBank/DDBJ whole genome shotgun (WGS) entry which is preliminary data.</text>
</comment>
<dbReference type="Gene3D" id="3.40.50.720">
    <property type="entry name" value="NAD(P)-binding Rossmann-like Domain"/>
    <property type="match status" value="1"/>
</dbReference>
<dbReference type="PANTHER" id="PTHR42760">
    <property type="entry name" value="SHORT-CHAIN DEHYDROGENASES/REDUCTASES FAMILY MEMBER"/>
    <property type="match status" value="1"/>
</dbReference>
<dbReference type="FunFam" id="3.40.50.720:FF:000084">
    <property type="entry name" value="Short-chain dehydrogenase reductase"/>
    <property type="match status" value="1"/>
</dbReference>
<protein>
    <submittedName>
        <fullName evidence="2">Glucose 1-dehydrogenase</fullName>
    </submittedName>
</protein>
<evidence type="ECO:0000256" key="1">
    <source>
        <dbReference type="ARBA" id="ARBA00006484"/>
    </source>
</evidence>
<dbReference type="CDD" id="cd05347">
    <property type="entry name" value="Ga5DH-like_SDR_c"/>
    <property type="match status" value="1"/>
</dbReference>
<evidence type="ECO:0000313" key="2">
    <source>
        <dbReference type="EMBL" id="RCW78429.1"/>
    </source>
</evidence>
<keyword evidence="3" id="KW-1185">Reference proteome</keyword>
<dbReference type="EMBL" id="QPJM01000025">
    <property type="protein sequence ID" value="RCW78429.1"/>
    <property type="molecule type" value="Genomic_DNA"/>
</dbReference>
<dbReference type="GO" id="GO:0016616">
    <property type="term" value="F:oxidoreductase activity, acting on the CH-OH group of donors, NAD or NADP as acceptor"/>
    <property type="evidence" value="ECO:0007669"/>
    <property type="project" value="TreeGrafter"/>
</dbReference>
<dbReference type="PRINTS" id="PR00081">
    <property type="entry name" value="GDHRDH"/>
</dbReference>
<dbReference type="Pfam" id="PF13561">
    <property type="entry name" value="adh_short_C2"/>
    <property type="match status" value="1"/>
</dbReference>
<dbReference type="PRINTS" id="PR00080">
    <property type="entry name" value="SDRFAMILY"/>
</dbReference>
<proteinExistence type="inferred from homology"/>
<dbReference type="AlphaFoldDB" id="A0A368YFK2"/>
<comment type="similarity">
    <text evidence="1">Belongs to the short-chain dehydrogenases/reductases (SDR) family.</text>
</comment>
<dbReference type="InterPro" id="IPR002347">
    <property type="entry name" value="SDR_fam"/>
</dbReference>
<reference evidence="2 3" key="1">
    <citation type="submission" date="2018-07" db="EMBL/GenBank/DDBJ databases">
        <title>Genomic Encyclopedia of Type Strains, Phase III (KMG-III): the genomes of soil and plant-associated and newly described type strains.</title>
        <authorList>
            <person name="Whitman W."/>
        </authorList>
    </citation>
    <scope>NUCLEOTIDE SEQUENCE [LARGE SCALE GENOMIC DNA]</scope>
    <source>
        <strain evidence="2 3">31-25a</strain>
    </source>
</reference>
<dbReference type="InterPro" id="IPR020904">
    <property type="entry name" value="Sc_DH/Rdtase_CS"/>
</dbReference>
<dbReference type="PROSITE" id="PS00061">
    <property type="entry name" value="ADH_SHORT"/>
    <property type="match status" value="1"/>
</dbReference>
<organism evidence="2 3">
    <name type="scientific">Phyllobacterium bourgognense</name>
    <dbReference type="NCBI Taxonomy" id="314236"/>
    <lineage>
        <taxon>Bacteria</taxon>
        <taxon>Pseudomonadati</taxon>
        <taxon>Pseudomonadota</taxon>
        <taxon>Alphaproteobacteria</taxon>
        <taxon>Hyphomicrobiales</taxon>
        <taxon>Phyllobacteriaceae</taxon>
        <taxon>Phyllobacterium</taxon>
    </lineage>
</organism>
<accession>A0A368YFK2</accession>
<dbReference type="Proteomes" id="UP000253324">
    <property type="component" value="Unassembled WGS sequence"/>
</dbReference>
<gene>
    <name evidence="2" type="ORF">C7476_12545</name>
</gene>
<dbReference type="RefSeq" id="WP_114432692.1">
    <property type="nucleotide sequence ID" value="NZ_QPJM01000025.1"/>
</dbReference>
<sequence>MSYPLFSLEGRLALITGSSQGIGLALAKGLAAHGAAVVINGRDGAKVDAAVAELREDGYTVHGSDFDVTDLQAVKAGVDKIEAEIGAIEILFNNAGMQFRAPLEDFPEDKWQQLLQTNISSVFYTGQSVAKHMIKRGRGKIINIASVQSELARPSIAPYTATKGAVRNLTRGMCTDWAKYGLQVNAIAPGYFKTPLNQALVDNPDFSSWLEKRTPAGRWGNVEELVGAAVFLASDASTFVNGQIIHIDGGITASL</sequence>
<evidence type="ECO:0000313" key="3">
    <source>
        <dbReference type="Proteomes" id="UP000253324"/>
    </source>
</evidence>
<dbReference type="InterPro" id="IPR036291">
    <property type="entry name" value="NAD(P)-bd_dom_sf"/>
</dbReference>
<name>A0A368YFK2_9HYPH</name>